<evidence type="ECO:0000256" key="1">
    <source>
        <dbReference type="SAM" id="Phobius"/>
    </source>
</evidence>
<evidence type="ECO:0000259" key="2">
    <source>
        <dbReference type="Pfam" id="PF04892"/>
    </source>
</evidence>
<dbReference type="InterPro" id="IPR006976">
    <property type="entry name" value="VanZ-like"/>
</dbReference>
<dbReference type="OrthoDB" id="291892at2"/>
<dbReference type="EMBL" id="CP022983">
    <property type="protein sequence ID" value="ASV68547.1"/>
    <property type="molecule type" value="Genomic_DNA"/>
</dbReference>
<sequence>MVLWRYGKQVSWMLMTIGYMVFIWLQSEYFNPQLIEIYAYRLDFPILVILGTVFELLHLIEFGILFIFLICTFKANPNGEFTKKKMIVCFILSLLYSLIDEIHQLYVPYRSFSFVDIFKNFIGIFIVYYIVKKRYKW</sequence>
<feature type="transmembrane region" description="Helical" evidence="1">
    <location>
        <begin position="85"/>
        <end position="106"/>
    </location>
</feature>
<accession>A0A248TK16</accession>
<name>A0A248TK16_9BACI</name>
<feature type="transmembrane region" description="Helical" evidence="1">
    <location>
        <begin position="46"/>
        <end position="73"/>
    </location>
</feature>
<reference evidence="3 4" key="1">
    <citation type="submission" date="2017-08" db="EMBL/GenBank/DDBJ databases">
        <title>Complete Genome Sequence of Bacillus kochii Oregon-R-modENCODE STRAIN BDGP4, isolated from Drosophila melanogaster gut.</title>
        <authorList>
            <person name="Wan K.H."/>
            <person name="Yu C."/>
            <person name="Park S."/>
            <person name="Hammonds A.S."/>
            <person name="Booth B.W."/>
            <person name="Celniker S.E."/>
        </authorList>
    </citation>
    <scope>NUCLEOTIDE SEQUENCE [LARGE SCALE GENOMIC DNA]</scope>
    <source>
        <strain evidence="3 4">BDGP4</strain>
    </source>
</reference>
<dbReference type="KEGG" id="bko:CKF48_15275"/>
<dbReference type="Proteomes" id="UP000215137">
    <property type="component" value="Chromosome"/>
</dbReference>
<dbReference type="AlphaFoldDB" id="A0A248TK16"/>
<evidence type="ECO:0000313" key="3">
    <source>
        <dbReference type="EMBL" id="ASV68547.1"/>
    </source>
</evidence>
<feature type="domain" description="VanZ-like" evidence="2">
    <location>
        <begin position="31"/>
        <end position="132"/>
    </location>
</feature>
<dbReference type="NCBIfam" id="NF037970">
    <property type="entry name" value="vanZ_1"/>
    <property type="match status" value="1"/>
</dbReference>
<dbReference type="Pfam" id="PF04892">
    <property type="entry name" value="VanZ"/>
    <property type="match status" value="1"/>
</dbReference>
<keyword evidence="4" id="KW-1185">Reference proteome</keyword>
<keyword evidence="1" id="KW-1133">Transmembrane helix</keyword>
<keyword evidence="1" id="KW-0472">Membrane</keyword>
<gene>
    <name evidence="3" type="ORF">CKF48_15275</name>
</gene>
<evidence type="ECO:0000313" key="4">
    <source>
        <dbReference type="Proteomes" id="UP000215137"/>
    </source>
</evidence>
<organism evidence="3 4">
    <name type="scientific">Cytobacillus kochii</name>
    <dbReference type="NCBI Taxonomy" id="859143"/>
    <lineage>
        <taxon>Bacteria</taxon>
        <taxon>Bacillati</taxon>
        <taxon>Bacillota</taxon>
        <taxon>Bacilli</taxon>
        <taxon>Bacillales</taxon>
        <taxon>Bacillaceae</taxon>
        <taxon>Cytobacillus</taxon>
    </lineage>
</organism>
<feature type="transmembrane region" description="Helical" evidence="1">
    <location>
        <begin position="112"/>
        <end position="131"/>
    </location>
</feature>
<proteinExistence type="predicted"/>
<protein>
    <recommendedName>
        <fullName evidence="2">VanZ-like domain-containing protein</fullName>
    </recommendedName>
</protein>
<feature type="transmembrane region" description="Helical" evidence="1">
    <location>
        <begin position="9"/>
        <end position="26"/>
    </location>
</feature>
<keyword evidence="1" id="KW-0812">Transmembrane</keyword>
<dbReference type="RefSeq" id="WP_095372117.1">
    <property type="nucleotide sequence ID" value="NZ_CP022983.1"/>
</dbReference>